<protein>
    <submittedName>
        <fullName evidence="2">Uncharacterized protein</fullName>
    </submittedName>
</protein>
<keyword evidence="1" id="KW-0175">Coiled coil</keyword>
<sequence>MLIATYPKSKQLFNGVLQLRIVHTCARWTIGWVPSFVTIDHWKAGATIIVPNISSDNISAIQQKYQLAIDMKKDIVSTHVKREIMVFGHCEFVQQYLQMSTYKCPDTTLKFTLTFESQNDDPIDGQFFIASFERFHTYSVNTLITKKLNPMANYWKEQEEKVNKLEEELANCRKEYQKILRLESEQLSSYEQTVDDELEQSQKEKRDMVKQILQSMQPGEAMSMESDEYF</sequence>
<accession>X6M4S3</accession>
<evidence type="ECO:0000256" key="1">
    <source>
        <dbReference type="SAM" id="Coils"/>
    </source>
</evidence>
<reference evidence="2 3" key="1">
    <citation type="journal article" date="2013" name="Curr. Biol.">
        <title>The Genome of the Foraminiferan Reticulomyxa filosa.</title>
        <authorList>
            <person name="Glockner G."/>
            <person name="Hulsmann N."/>
            <person name="Schleicher M."/>
            <person name="Noegel A.A."/>
            <person name="Eichinger L."/>
            <person name="Gallinger C."/>
            <person name="Pawlowski J."/>
            <person name="Sierra R."/>
            <person name="Euteneuer U."/>
            <person name="Pillet L."/>
            <person name="Moustafa A."/>
            <person name="Platzer M."/>
            <person name="Groth M."/>
            <person name="Szafranski K."/>
            <person name="Schliwa M."/>
        </authorList>
    </citation>
    <scope>NUCLEOTIDE SEQUENCE [LARGE SCALE GENOMIC DNA]</scope>
</reference>
<feature type="coiled-coil region" evidence="1">
    <location>
        <begin position="155"/>
        <end position="185"/>
    </location>
</feature>
<comment type="caution">
    <text evidence="2">The sequence shown here is derived from an EMBL/GenBank/DDBJ whole genome shotgun (WGS) entry which is preliminary data.</text>
</comment>
<dbReference type="AlphaFoldDB" id="X6M4S3"/>
<evidence type="ECO:0000313" key="2">
    <source>
        <dbReference type="EMBL" id="ETO08040.1"/>
    </source>
</evidence>
<gene>
    <name evidence="2" type="ORF">RFI_29351</name>
</gene>
<keyword evidence="3" id="KW-1185">Reference proteome</keyword>
<name>X6M4S3_RETFI</name>
<dbReference type="Proteomes" id="UP000023152">
    <property type="component" value="Unassembled WGS sequence"/>
</dbReference>
<organism evidence="2 3">
    <name type="scientific">Reticulomyxa filosa</name>
    <dbReference type="NCBI Taxonomy" id="46433"/>
    <lineage>
        <taxon>Eukaryota</taxon>
        <taxon>Sar</taxon>
        <taxon>Rhizaria</taxon>
        <taxon>Retaria</taxon>
        <taxon>Foraminifera</taxon>
        <taxon>Monothalamids</taxon>
        <taxon>Reticulomyxidae</taxon>
        <taxon>Reticulomyxa</taxon>
    </lineage>
</organism>
<proteinExistence type="predicted"/>
<evidence type="ECO:0000313" key="3">
    <source>
        <dbReference type="Proteomes" id="UP000023152"/>
    </source>
</evidence>
<dbReference type="EMBL" id="ASPP01025419">
    <property type="protein sequence ID" value="ETO08040.1"/>
    <property type="molecule type" value="Genomic_DNA"/>
</dbReference>